<feature type="compositionally biased region" description="Polar residues" evidence="2">
    <location>
        <begin position="313"/>
        <end position="323"/>
    </location>
</feature>
<evidence type="ECO:0000313" key="4">
    <source>
        <dbReference type="EMBL" id="CAK9225793.1"/>
    </source>
</evidence>
<accession>A0ABP0UPZ9</accession>
<feature type="compositionally biased region" description="Low complexity" evidence="2">
    <location>
        <begin position="68"/>
        <end position="80"/>
    </location>
</feature>
<dbReference type="EMBL" id="OZ019897">
    <property type="protein sequence ID" value="CAK9225793.1"/>
    <property type="molecule type" value="Genomic_DNA"/>
</dbReference>
<dbReference type="CDD" id="cd00371">
    <property type="entry name" value="HMA"/>
    <property type="match status" value="1"/>
</dbReference>
<protein>
    <recommendedName>
        <fullName evidence="3">HMA domain-containing protein</fullName>
    </recommendedName>
</protein>
<feature type="region of interest" description="Disordered" evidence="2">
    <location>
        <begin position="272"/>
        <end position="382"/>
    </location>
</feature>
<gene>
    <name evidence="4" type="ORF">CSSPTR1EN2_LOCUS17907</name>
</gene>
<dbReference type="SUPFAM" id="SSF55008">
    <property type="entry name" value="HMA, heavy metal-associated domain"/>
    <property type="match status" value="1"/>
</dbReference>
<feature type="compositionally biased region" description="Basic residues" evidence="2">
    <location>
        <begin position="463"/>
        <end position="473"/>
    </location>
</feature>
<dbReference type="PANTHER" id="PTHR22814">
    <property type="entry name" value="COPPER TRANSPORT PROTEIN ATOX1-RELATED"/>
    <property type="match status" value="1"/>
</dbReference>
<feature type="region of interest" description="Disordered" evidence="2">
    <location>
        <begin position="456"/>
        <end position="478"/>
    </location>
</feature>
<name>A0ABP0UPZ9_9BRYO</name>
<feature type="domain" description="HMA" evidence="3">
    <location>
        <begin position="187"/>
        <end position="250"/>
    </location>
</feature>
<evidence type="ECO:0000256" key="2">
    <source>
        <dbReference type="SAM" id="MobiDB-lite"/>
    </source>
</evidence>
<dbReference type="PANTHER" id="PTHR22814:SF336">
    <property type="entry name" value="HEAVY METAL-ASSOCIATED ISOPRENYLATED PLANT PROTEIN 23"/>
    <property type="match status" value="1"/>
</dbReference>
<dbReference type="Proteomes" id="UP001497512">
    <property type="component" value="Chromosome 5"/>
</dbReference>
<sequence length="490" mass="55682">MDYMSMHDWFYGPPEPTWILPATSYYDPPAPPAFLHAGTTSLHEPAAQNYTRTSMQYVKKLQEATAAAAAPDRPAARPLRSTAAATAYEQPDQQQLRRRMYNHVKELGEEDSDELKKNLMSGGSSTSNNYYHEYPKVQTAADGPVRTYQESRARMVDSQGSEFSHEKLVSREIKKKESSPAAFPFKNLPIELKVPMCCEKCAKKVYDRILDLPGVEDVTTDQYNQKVIVTGNVDPSRVLSRVKQVKKHSVFWDQNVEYSQVYLKKQKDREMAMIQAGKKQQQQASESSSSSSSAAKGSSSSLQKLALDGKGGSPNTTSSSMIHQQLPEHETSHHTKKQLYQSSHDEADGKLMQGPNVKGMMNNILGPRAESDPQRSSRMQYREAPAREEQYMNHTLPGPNVQVNIPPQSGAIQRMMPGFESESRLHTHQQQYLSPDHLKGYRQELYNAQAAGLQWPDDDEEHHHHHHHYQHHNRQPEELLYAHYNPYVRN</sequence>
<evidence type="ECO:0000259" key="3">
    <source>
        <dbReference type="PROSITE" id="PS50846"/>
    </source>
</evidence>
<reference evidence="4" key="1">
    <citation type="submission" date="2024-02" db="EMBL/GenBank/DDBJ databases">
        <authorList>
            <consortium name="ELIXIR-Norway"/>
            <consortium name="Elixir Norway"/>
        </authorList>
    </citation>
    <scope>NUCLEOTIDE SEQUENCE</scope>
</reference>
<feature type="compositionally biased region" description="Low complexity" evidence="2">
    <location>
        <begin position="275"/>
        <end position="306"/>
    </location>
</feature>
<keyword evidence="5" id="KW-1185">Reference proteome</keyword>
<feature type="region of interest" description="Disordered" evidence="2">
    <location>
        <begin position="68"/>
        <end position="94"/>
    </location>
</feature>
<feature type="compositionally biased region" description="Basic and acidic residues" evidence="2">
    <location>
        <begin position="369"/>
        <end position="382"/>
    </location>
</feature>
<dbReference type="InterPro" id="IPR006121">
    <property type="entry name" value="HMA_dom"/>
</dbReference>
<organism evidence="4 5">
    <name type="scientific">Sphagnum troendelagicum</name>
    <dbReference type="NCBI Taxonomy" id="128251"/>
    <lineage>
        <taxon>Eukaryota</taxon>
        <taxon>Viridiplantae</taxon>
        <taxon>Streptophyta</taxon>
        <taxon>Embryophyta</taxon>
        <taxon>Bryophyta</taxon>
        <taxon>Sphagnophytina</taxon>
        <taxon>Sphagnopsida</taxon>
        <taxon>Sphagnales</taxon>
        <taxon>Sphagnaceae</taxon>
        <taxon>Sphagnum</taxon>
    </lineage>
</organism>
<dbReference type="Pfam" id="PF00403">
    <property type="entry name" value="HMA"/>
    <property type="match status" value="1"/>
</dbReference>
<evidence type="ECO:0000313" key="5">
    <source>
        <dbReference type="Proteomes" id="UP001497512"/>
    </source>
</evidence>
<keyword evidence="1" id="KW-0479">Metal-binding</keyword>
<proteinExistence type="predicted"/>
<dbReference type="Gene3D" id="3.30.70.100">
    <property type="match status" value="1"/>
</dbReference>
<evidence type="ECO:0000256" key="1">
    <source>
        <dbReference type="ARBA" id="ARBA00022723"/>
    </source>
</evidence>
<dbReference type="InterPro" id="IPR036163">
    <property type="entry name" value="HMA_dom_sf"/>
</dbReference>
<dbReference type="PROSITE" id="PS50846">
    <property type="entry name" value="HMA_2"/>
    <property type="match status" value="1"/>
</dbReference>